<evidence type="ECO:0000259" key="9">
    <source>
        <dbReference type="Pfam" id="PF25876"/>
    </source>
</evidence>
<evidence type="ECO:0000256" key="8">
    <source>
        <dbReference type="SAM" id="SignalP"/>
    </source>
</evidence>
<feature type="domain" description="YknX-like C-terminal permuted SH3-like" evidence="12">
    <location>
        <begin position="312"/>
        <end position="378"/>
    </location>
</feature>
<dbReference type="Pfam" id="PF25944">
    <property type="entry name" value="Beta-barrel_RND"/>
    <property type="match status" value="1"/>
</dbReference>
<dbReference type="InterPro" id="IPR058625">
    <property type="entry name" value="MdtA-like_BSH"/>
</dbReference>
<dbReference type="InterPro" id="IPR058637">
    <property type="entry name" value="YknX-like_C"/>
</dbReference>
<dbReference type="Gene3D" id="2.40.50.100">
    <property type="match status" value="1"/>
</dbReference>
<proteinExistence type="inferred from homology"/>
<dbReference type="PROSITE" id="PS51257">
    <property type="entry name" value="PROKAR_LIPOPROTEIN"/>
    <property type="match status" value="1"/>
</dbReference>
<feature type="signal peptide" evidence="8">
    <location>
        <begin position="1"/>
        <end position="25"/>
    </location>
</feature>
<organism evidence="13 14">
    <name type="scientific">Alsobacter metallidurans</name>
    <dbReference type="NCBI Taxonomy" id="340221"/>
    <lineage>
        <taxon>Bacteria</taxon>
        <taxon>Pseudomonadati</taxon>
        <taxon>Pseudomonadota</taxon>
        <taxon>Alphaproteobacteria</taxon>
        <taxon>Hyphomicrobiales</taxon>
        <taxon>Alsobacteraceae</taxon>
        <taxon>Alsobacter</taxon>
    </lineage>
</organism>
<feature type="chain" id="PRO_5037248847" evidence="8">
    <location>
        <begin position="26"/>
        <end position="407"/>
    </location>
</feature>
<feature type="compositionally biased region" description="Low complexity" evidence="7">
    <location>
        <begin position="385"/>
        <end position="396"/>
    </location>
</feature>
<comment type="similarity">
    <text evidence="2">Belongs to the membrane fusion protein (MFP) (TC 8.A.1) family.</text>
</comment>
<evidence type="ECO:0000259" key="11">
    <source>
        <dbReference type="Pfam" id="PF25944"/>
    </source>
</evidence>
<dbReference type="Proteomes" id="UP000603912">
    <property type="component" value="Unassembled WGS sequence"/>
</dbReference>
<dbReference type="InterPro" id="IPR058624">
    <property type="entry name" value="MdtA-like_HH"/>
</dbReference>
<name>A0A917I7G2_9HYPH</name>
<evidence type="ECO:0000256" key="7">
    <source>
        <dbReference type="SAM" id="MobiDB-lite"/>
    </source>
</evidence>
<evidence type="ECO:0000256" key="3">
    <source>
        <dbReference type="ARBA" id="ARBA00022475"/>
    </source>
</evidence>
<dbReference type="PANTHER" id="PTHR30469">
    <property type="entry name" value="MULTIDRUG RESISTANCE PROTEIN MDTA"/>
    <property type="match status" value="1"/>
</dbReference>
<feature type="domain" description="Multidrug resistance protein MdtA-like beta-barrel" evidence="11">
    <location>
        <begin position="225"/>
        <end position="305"/>
    </location>
</feature>
<dbReference type="NCBIfam" id="TIGR01730">
    <property type="entry name" value="RND_mfp"/>
    <property type="match status" value="1"/>
</dbReference>
<dbReference type="EMBL" id="BMES01000001">
    <property type="protein sequence ID" value="GGH18702.1"/>
    <property type="molecule type" value="Genomic_DNA"/>
</dbReference>
<dbReference type="InterPro" id="IPR058626">
    <property type="entry name" value="MdtA-like_b-barrel"/>
</dbReference>
<feature type="coiled-coil region" evidence="6">
    <location>
        <begin position="118"/>
        <end position="145"/>
    </location>
</feature>
<keyword evidence="4" id="KW-0997">Cell inner membrane</keyword>
<evidence type="ECO:0000256" key="2">
    <source>
        <dbReference type="ARBA" id="ARBA00009477"/>
    </source>
</evidence>
<gene>
    <name evidence="13" type="ORF">GCM10007036_21120</name>
</gene>
<comment type="caution">
    <text evidence="13">The sequence shown here is derived from an EMBL/GenBank/DDBJ whole genome shotgun (WGS) entry which is preliminary data.</text>
</comment>
<feature type="region of interest" description="Disordered" evidence="7">
    <location>
        <begin position="378"/>
        <end position="407"/>
    </location>
</feature>
<dbReference type="InterPro" id="IPR006143">
    <property type="entry name" value="RND_pump_MFP"/>
</dbReference>
<feature type="domain" description="Multidrug resistance protein MdtA-like alpha-helical hairpin" evidence="9">
    <location>
        <begin position="118"/>
        <end position="186"/>
    </location>
</feature>
<evidence type="ECO:0000256" key="4">
    <source>
        <dbReference type="ARBA" id="ARBA00022519"/>
    </source>
</evidence>
<comment type="subcellular location">
    <subcellularLocation>
        <location evidence="1">Cell membrane</location>
    </subcellularLocation>
</comment>
<evidence type="ECO:0000259" key="12">
    <source>
        <dbReference type="Pfam" id="PF25989"/>
    </source>
</evidence>
<protein>
    <submittedName>
        <fullName evidence="13">RND transporter</fullName>
    </submittedName>
</protein>
<evidence type="ECO:0000313" key="14">
    <source>
        <dbReference type="Proteomes" id="UP000603912"/>
    </source>
</evidence>
<evidence type="ECO:0000256" key="6">
    <source>
        <dbReference type="SAM" id="Coils"/>
    </source>
</evidence>
<sequence>MTSRSTLRALALLAAASVACHPAFAQSAPPAPAGKSDAKTLGAAGAAPRSVPVVLGKAERRSMPLRFDTIGTVQPMASVTVRSRVESQIAAAPFDDGGKVRKGDLLFQLDSRQIESQIKQSEATLTRSRAQLEQAQRDVRRNEALAANEYASRQKLDDSRTAVQTISAQIQADEAAIETLKVQLSYYTLRAPIDGRIGMAGLKAGNIAKTGDNSVALATINQISPIYVSFSMPQRLLPELRDAMVNGAGAVLATPQGARKGVEGKIAVFDNAVDASTGTITMRAVFENADETLWPGALCNVRVTLRTDADAVAVPREAVQTSQNGTFVFVVVDNVAKVRPVKVARLVDTYAVIETGLNGDETIVTDGQLLLTDGVRVEPRERKPVAAPSAPTAGAAETKPADAGKGA</sequence>
<keyword evidence="14" id="KW-1185">Reference proteome</keyword>
<dbReference type="GO" id="GO:1990281">
    <property type="term" value="C:efflux pump complex"/>
    <property type="evidence" value="ECO:0007669"/>
    <property type="project" value="TreeGrafter"/>
</dbReference>
<dbReference type="Pfam" id="PF25917">
    <property type="entry name" value="BSH_RND"/>
    <property type="match status" value="1"/>
</dbReference>
<dbReference type="RefSeq" id="WP_188517570.1">
    <property type="nucleotide sequence ID" value="NZ_BMES01000001.1"/>
</dbReference>
<dbReference type="Pfam" id="PF25876">
    <property type="entry name" value="HH_MFP_RND"/>
    <property type="match status" value="1"/>
</dbReference>
<dbReference type="Gene3D" id="2.40.30.170">
    <property type="match status" value="1"/>
</dbReference>
<keyword evidence="3" id="KW-1003">Cell membrane</keyword>
<reference evidence="13" key="1">
    <citation type="journal article" date="2014" name="Int. J. Syst. Evol. Microbiol.">
        <title>Complete genome sequence of Corynebacterium casei LMG S-19264T (=DSM 44701T), isolated from a smear-ripened cheese.</title>
        <authorList>
            <consortium name="US DOE Joint Genome Institute (JGI-PGF)"/>
            <person name="Walter F."/>
            <person name="Albersmeier A."/>
            <person name="Kalinowski J."/>
            <person name="Ruckert C."/>
        </authorList>
    </citation>
    <scope>NUCLEOTIDE SEQUENCE</scope>
    <source>
        <strain evidence="13">CGMCC 1.12214</strain>
    </source>
</reference>
<keyword evidence="6" id="KW-0175">Coiled coil</keyword>
<dbReference type="Gene3D" id="2.40.420.20">
    <property type="match status" value="1"/>
</dbReference>
<dbReference type="AlphaFoldDB" id="A0A917I7G2"/>
<dbReference type="Pfam" id="PF25989">
    <property type="entry name" value="YknX_C"/>
    <property type="match status" value="1"/>
</dbReference>
<dbReference type="Gene3D" id="1.10.287.470">
    <property type="entry name" value="Helix hairpin bin"/>
    <property type="match status" value="1"/>
</dbReference>
<evidence type="ECO:0000313" key="13">
    <source>
        <dbReference type="EMBL" id="GGH18702.1"/>
    </source>
</evidence>
<keyword evidence="8" id="KW-0732">Signal</keyword>
<evidence type="ECO:0000256" key="1">
    <source>
        <dbReference type="ARBA" id="ARBA00004236"/>
    </source>
</evidence>
<dbReference type="GO" id="GO:0015562">
    <property type="term" value="F:efflux transmembrane transporter activity"/>
    <property type="evidence" value="ECO:0007669"/>
    <property type="project" value="TreeGrafter"/>
</dbReference>
<reference evidence="13" key="2">
    <citation type="submission" date="2020-09" db="EMBL/GenBank/DDBJ databases">
        <authorList>
            <person name="Sun Q."/>
            <person name="Zhou Y."/>
        </authorList>
    </citation>
    <scope>NUCLEOTIDE SEQUENCE</scope>
    <source>
        <strain evidence="13">CGMCC 1.12214</strain>
    </source>
</reference>
<feature type="domain" description="Multidrug resistance protein MdtA-like barrel-sandwich hybrid" evidence="10">
    <location>
        <begin position="78"/>
        <end position="216"/>
    </location>
</feature>
<keyword evidence="5" id="KW-0472">Membrane</keyword>
<dbReference type="SUPFAM" id="SSF111369">
    <property type="entry name" value="HlyD-like secretion proteins"/>
    <property type="match status" value="1"/>
</dbReference>
<evidence type="ECO:0000259" key="10">
    <source>
        <dbReference type="Pfam" id="PF25917"/>
    </source>
</evidence>
<accession>A0A917I7G2</accession>
<dbReference type="PANTHER" id="PTHR30469:SF36">
    <property type="entry name" value="BLL3903 PROTEIN"/>
    <property type="match status" value="1"/>
</dbReference>
<evidence type="ECO:0000256" key="5">
    <source>
        <dbReference type="ARBA" id="ARBA00023136"/>
    </source>
</evidence>